<dbReference type="PANTHER" id="PTHR11070">
    <property type="entry name" value="UVRD / RECB / PCRA DNA HELICASE FAMILY MEMBER"/>
    <property type="match status" value="1"/>
</dbReference>
<dbReference type="InterPro" id="IPR013986">
    <property type="entry name" value="DExx_box_DNA_helicase_dom_sf"/>
</dbReference>
<keyword evidence="3 15" id="KW-0547">Nucleotide-binding</keyword>
<protein>
    <recommendedName>
        <fullName evidence="13">DNA 3'-5' helicase</fullName>
        <ecNumber evidence="13">5.6.2.4</ecNumber>
    </recommendedName>
</protein>
<dbReference type="InterPro" id="IPR000212">
    <property type="entry name" value="DNA_helicase_UvrD/REP"/>
</dbReference>
<keyword evidence="7" id="KW-0269">Exonuclease</keyword>
<proteinExistence type="inferred from homology"/>
<keyword evidence="6 15" id="KW-0347">Helicase</keyword>
<dbReference type="PROSITE" id="PS51217">
    <property type="entry name" value="UVRD_HELICASE_CTER"/>
    <property type="match status" value="1"/>
</dbReference>
<dbReference type="Pfam" id="PF12705">
    <property type="entry name" value="PDDEXK_1"/>
    <property type="match status" value="1"/>
</dbReference>
<dbReference type="InterPro" id="IPR038726">
    <property type="entry name" value="PDDEXK_AddAB-type"/>
</dbReference>
<accession>A0A2Y8ZL54</accession>
<keyword evidence="10" id="KW-0234">DNA repair</keyword>
<evidence type="ECO:0000256" key="3">
    <source>
        <dbReference type="ARBA" id="ARBA00022741"/>
    </source>
</evidence>
<evidence type="ECO:0000313" key="19">
    <source>
        <dbReference type="Proteomes" id="UP000250028"/>
    </source>
</evidence>
<dbReference type="PROSITE" id="PS51198">
    <property type="entry name" value="UVRD_HELICASE_ATP_BIND"/>
    <property type="match status" value="1"/>
</dbReference>
<keyword evidence="5 15" id="KW-0378">Hydrolase</keyword>
<dbReference type="InterPro" id="IPR011335">
    <property type="entry name" value="Restrct_endonuc-II-like"/>
</dbReference>
<dbReference type="InterPro" id="IPR027417">
    <property type="entry name" value="P-loop_NTPase"/>
</dbReference>
<evidence type="ECO:0000256" key="13">
    <source>
        <dbReference type="ARBA" id="ARBA00034808"/>
    </source>
</evidence>
<keyword evidence="8 15" id="KW-0067">ATP-binding</keyword>
<keyword evidence="9" id="KW-0238">DNA-binding</keyword>
<evidence type="ECO:0000256" key="15">
    <source>
        <dbReference type="PROSITE-ProRule" id="PRU00560"/>
    </source>
</evidence>
<evidence type="ECO:0000256" key="6">
    <source>
        <dbReference type="ARBA" id="ARBA00022806"/>
    </source>
</evidence>
<dbReference type="SUPFAM" id="SSF52980">
    <property type="entry name" value="Restriction endonuclease-like"/>
    <property type="match status" value="1"/>
</dbReference>
<evidence type="ECO:0000256" key="14">
    <source>
        <dbReference type="ARBA" id="ARBA00048988"/>
    </source>
</evidence>
<sequence>MRTQEGGTQPQVQLLAPAVTVSSGPSLDPVQEAAVSFAAGRAAGRALLVLGAPGTGKSTAAVEAVVRAVRAGVPADHCVLLAPSRTMAASLRDQVTTRLQGTSTEPLARTMQAFAWGILRAEAALRGDPPPRLLSGPEQDVVLRDLLAGHAAGDPVGPDWPDSVREALGTRGFRNELRDLLMRAVESGLSAADLAQLGREHDRPEWVAAAQVLDEYDQVTALSAPGGFDPSWILGAATDLLIEDAAARQRLHDRLAVIVIDDAQELSPAGARLLAAAAGPVARTVLLADPDATVQGFRGADPAVAFALASRWGAGEALSLGTSYRQGSTLREVSARVSSRIGSVGSVRHREARAADDDSTATVEVYRSVAAESGGIAATLRQAHLLTGLPWGEMAVIVRGQARATALRRSLSVAGVPVATAAATLPLRDEPAVRPFLQALELIAGDAPPADELPGLAVDLLSSALGSADALVLRRLRRALRQAELADGGSRTSDELLVAATLSQQELTVELPVVADPVRRVRAVLDAGRAALAVEGASASAEDVLWAMWAASGLAQEWERDAFAGGPAGTRADRDLDAMVALFSAAALFQDRLPAAPAGAFAEHLRGQDVPGDRLVKAAPDGDQVALVTAQAAAGRSWPLVVVAGVQESVWPDLRLRGSLLGSTDLVDVVTGRGRSAQAAAMAVRYDETRQFLVAVSRASHRLIVTAVDNDEEQPSAFLDLIDEFPLLEDRPYAPVPRPMSLAGVVAALRRSVAAGEAPQTAAMALAWLAEEGVRGADPQQWWPLRNRSVDLPRRPSPLPVRVSPSTLSSFSTCALRWFLVNSGGEHDTGGAASLGTLIHDIIETRGDEGLSAMVRALDERWSTLGLPHGWNQRAQRQLAELMLTRADQYLTKHTGPGTTVLGAEVPFEVTIGRADLRGRVDRLEETPDGVRVIDFKTGRTPVSQAEVVEHLQLGAYQAAVAEGGFEGVPGQQPAGAALVQLGKAAGTKPEAKVQVQSPLEAQEDPQWAHTRIAELAEQMADREFVATAGSMCNICDVQSSCPLRDRGRML</sequence>
<dbReference type="PANTHER" id="PTHR11070:SF59">
    <property type="entry name" value="DNA 3'-5' HELICASE"/>
    <property type="match status" value="1"/>
</dbReference>
<keyword evidence="11" id="KW-0413">Isomerase</keyword>
<reference evidence="19" key="1">
    <citation type="submission" date="2016-10" db="EMBL/GenBank/DDBJ databases">
        <authorList>
            <person name="Varghese N."/>
            <person name="Submissions S."/>
        </authorList>
    </citation>
    <scope>NUCLEOTIDE SEQUENCE [LARGE SCALE GENOMIC DNA]</scope>
    <source>
        <strain evidence="19">DSM 22951</strain>
    </source>
</reference>
<dbReference type="Gene3D" id="3.40.50.300">
    <property type="entry name" value="P-loop containing nucleotide triphosphate hydrolases"/>
    <property type="match status" value="2"/>
</dbReference>
<dbReference type="EC" id="5.6.2.4" evidence="13"/>
<evidence type="ECO:0000256" key="4">
    <source>
        <dbReference type="ARBA" id="ARBA00022763"/>
    </source>
</evidence>
<dbReference type="Gene3D" id="1.10.10.160">
    <property type="match status" value="1"/>
</dbReference>
<evidence type="ECO:0000256" key="9">
    <source>
        <dbReference type="ARBA" id="ARBA00023125"/>
    </source>
</evidence>
<keyword evidence="19" id="KW-1185">Reference proteome</keyword>
<comment type="catalytic activity">
    <reaction evidence="12">
        <text>Couples ATP hydrolysis with the unwinding of duplex DNA by translocating in the 3'-5' direction.</text>
        <dbReference type="EC" id="5.6.2.4"/>
    </reaction>
</comment>
<evidence type="ECO:0000256" key="5">
    <source>
        <dbReference type="ARBA" id="ARBA00022801"/>
    </source>
</evidence>
<evidence type="ECO:0000256" key="11">
    <source>
        <dbReference type="ARBA" id="ARBA00023235"/>
    </source>
</evidence>
<organism evidence="18 19">
    <name type="scientific">Branchiibius hedensis</name>
    <dbReference type="NCBI Taxonomy" id="672460"/>
    <lineage>
        <taxon>Bacteria</taxon>
        <taxon>Bacillati</taxon>
        <taxon>Actinomycetota</taxon>
        <taxon>Actinomycetes</taxon>
        <taxon>Micrococcales</taxon>
        <taxon>Dermacoccaceae</taxon>
        <taxon>Branchiibius</taxon>
    </lineage>
</organism>
<evidence type="ECO:0000256" key="2">
    <source>
        <dbReference type="ARBA" id="ARBA00022722"/>
    </source>
</evidence>
<comment type="similarity">
    <text evidence="1">Belongs to the helicase family. UvrD subfamily.</text>
</comment>
<evidence type="ECO:0000256" key="12">
    <source>
        <dbReference type="ARBA" id="ARBA00034617"/>
    </source>
</evidence>
<dbReference type="Pfam" id="PF00580">
    <property type="entry name" value="UvrD-helicase"/>
    <property type="match status" value="1"/>
</dbReference>
<dbReference type="GO" id="GO:0005829">
    <property type="term" value="C:cytosol"/>
    <property type="evidence" value="ECO:0007669"/>
    <property type="project" value="TreeGrafter"/>
</dbReference>
<evidence type="ECO:0000313" key="18">
    <source>
        <dbReference type="EMBL" id="SSA33151.1"/>
    </source>
</evidence>
<evidence type="ECO:0000256" key="10">
    <source>
        <dbReference type="ARBA" id="ARBA00023204"/>
    </source>
</evidence>
<dbReference type="EMBL" id="UESZ01000001">
    <property type="protein sequence ID" value="SSA33151.1"/>
    <property type="molecule type" value="Genomic_DNA"/>
</dbReference>
<gene>
    <name evidence="18" type="ORF">SAMN04489750_0422</name>
</gene>
<dbReference type="GO" id="GO:0000725">
    <property type="term" value="P:recombinational repair"/>
    <property type="evidence" value="ECO:0007669"/>
    <property type="project" value="TreeGrafter"/>
</dbReference>
<dbReference type="Gene3D" id="3.90.320.10">
    <property type="match status" value="1"/>
</dbReference>
<keyword evidence="4" id="KW-0227">DNA damage</keyword>
<dbReference type="AlphaFoldDB" id="A0A2Y8ZL54"/>
<dbReference type="InterPro" id="IPR014017">
    <property type="entry name" value="DNA_helicase_UvrD-like_C"/>
</dbReference>
<dbReference type="InterPro" id="IPR014016">
    <property type="entry name" value="UvrD-like_ATP-bd"/>
</dbReference>
<evidence type="ECO:0000259" key="17">
    <source>
        <dbReference type="PROSITE" id="PS51217"/>
    </source>
</evidence>
<dbReference type="SUPFAM" id="SSF52540">
    <property type="entry name" value="P-loop containing nucleoside triphosphate hydrolases"/>
    <property type="match status" value="1"/>
</dbReference>
<keyword evidence="2" id="KW-0540">Nuclease</keyword>
<feature type="domain" description="UvrD-like helicase ATP-binding" evidence="16">
    <location>
        <begin position="30"/>
        <end position="327"/>
    </location>
</feature>
<dbReference type="GO" id="GO:0003677">
    <property type="term" value="F:DNA binding"/>
    <property type="evidence" value="ECO:0007669"/>
    <property type="project" value="UniProtKB-KW"/>
</dbReference>
<dbReference type="GO" id="GO:0005524">
    <property type="term" value="F:ATP binding"/>
    <property type="evidence" value="ECO:0007669"/>
    <property type="project" value="UniProtKB-UniRule"/>
</dbReference>
<dbReference type="GO" id="GO:0033202">
    <property type="term" value="C:DNA helicase complex"/>
    <property type="evidence" value="ECO:0007669"/>
    <property type="project" value="TreeGrafter"/>
</dbReference>
<dbReference type="Gene3D" id="1.10.486.10">
    <property type="entry name" value="PCRA, domain 4"/>
    <property type="match status" value="1"/>
</dbReference>
<evidence type="ECO:0000256" key="7">
    <source>
        <dbReference type="ARBA" id="ARBA00022839"/>
    </source>
</evidence>
<dbReference type="Proteomes" id="UP000250028">
    <property type="component" value="Unassembled WGS sequence"/>
</dbReference>
<evidence type="ECO:0000256" key="8">
    <source>
        <dbReference type="ARBA" id="ARBA00022840"/>
    </source>
</evidence>
<feature type="domain" description="UvrD-like helicase C-terminal" evidence="17">
    <location>
        <begin position="332"/>
        <end position="635"/>
    </location>
</feature>
<comment type="catalytic activity">
    <reaction evidence="14">
        <text>ATP + H2O = ADP + phosphate + H(+)</text>
        <dbReference type="Rhea" id="RHEA:13065"/>
        <dbReference type="ChEBI" id="CHEBI:15377"/>
        <dbReference type="ChEBI" id="CHEBI:15378"/>
        <dbReference type="ChEBI" id="CHEBI:30616"/>
        <dbReference type="ChEBI" id="CHEBI:43474"/>
        <dbReference type="ChEBI" id="CHEBI:456216"/>
        <dbReference type="EC" id="5.6.2.4"/>
    </reaction>
</comment>
<name>A0A2Y8ZL54_9MICO</name>
<feature type="binding site" evidence="15">
    <location>
        <begin position="51"/>
        <end position="58"/>
    </location>
    <ligand>
        <name>ATP</name>
        <dbReference type="ChEBI" id="CHEBI:30616"/>
    </ligand>
</feature>
<dbReference type="GO" id="GO:0004527">
    <property type="term" value="F:exonuclease activity"/>
    <property type="evidence" value="ECO:0007669"/>
    <property type="project" value="UniProtKB-KW"/>
</dbReference>
<dbReference type="RefSeq" id="WP_170119718.1">
    <property type="nucleotide sequence ID" value="NZ_QGDN01000001.1"/>
</dbReference>
<evidence type="ECO:0000259" key="16">
    <source>
        <dbReference type="PROSITE" id="PS51198"/>
    </source>
</evidence>
<dbReference type="GO" id="GO:0043138">
    <property type="term" value="F:3'-5' DNA helicase activity"/>
    <property type="evidence" value="ECO:0007669"/>
    <property type="project" value="UniProtKB-EC"/>
</dbReference>
<evidence type="ECO:0000256" key="1">
    <source>
        <dbReference type="ARBA" id="ARBA00009922"/>
    </source>
</evidence>
<dbReference type="InterPro" id="IPR011604">
    <property type="entry name" value="PDDEXK-like_dom_sf"/>
</dbReference>